<accession>A0A840U528</accession>
<evidence type="ECO:0000256" key="2">
    <source>
        <dbReference type="ARBA" id="ARBA00022691"/>
    </source>
</evidence>
<keyword evidence="5" id="KW-0411">Iron-sulfur</keyword>
<dbReference type="GO" id="GO:0016491">
    <property type="term" value="F:oxidoreductase activity"/>
    <property type="evidence" value="ECO:0007669"/>
    <property type="project" value="InterPro"/>
</dbReference>
<comment type="caution">
    <text evidence="7">The sequence shown here is derived from an EMBL/GenBank/DDBJ whole genome shotgun (WGS) entry which is preliminary data.</text>
</comment>
<keyword evidence="8" id="KW-1185">Reference proteome</keyword>
<dbReference type="SFLD" id="SFLDS00029">
    <property type="entry name" value="Radical_SAM"/>
    <property type="match status" value="1"/>
</dbReference>
<evidence type="ECO:0000259" key="6">
    <source>
        <dbReference type="Pfam" id="PF04055"/>
    </source>
</evidence>
<dbReference type="PANTHER" id="PTHR43273:SF8">
    <property type="entry name" value="RADICAL SAM DOMAIN PROTEIN"/>
    <property type="match status" value="1"/>
</dbReference>
<evidence type="ECO:0000256" key="3">
    <source>
        <dbReference type="ARBA" id="ARBA00022723"/>
    </source>
</evidence>
<dbReference type="SFLD" id="SFLDG01067">
    <property type="entry name" value="SPASM/twitch_domain_containing"/>
    <property type="match status" value="1"/>
</dbReference>
<dbReference type="Proteomes" id="UP000557307">
    <property type="component" value="Unassembled WGS sequence"/>
</dbReference>
<gene>
    <name evidence="7" type="ORF">HNQ92_005352</name>
</gene>
<evidence type="ECO:0000313" key="7">
    <source>
        <dbReference type="EMBL" id="MBB5287190.1"/>
    </source>
</evidence>
<dbReference type="InterPro" id="IPR007197">
    <property type="entry name" value="rSAM"/>
</dbReference>
<dbReference type="CDD" id="cd01335">
    <property type="entry name" value="Radical_SAM"/>
    <property type="match status" value="1"/>
</dbReference>
<evidence type="ECO:0000256" key="1">
    <source>
        <dbReference type="ARBA" id="ARBA00001966"/>
    </source>
</evidence>
<evidence type="ECO:0000256" key="4">
    <source>
        <dbReference type="ARBA" id="ARBA00023004"/>
    </source>
</evidence>
<dbReference type="Pfam" id="PF04055">
    <property type="entry name" value="Radical_SAM"/>
    <property type="match status" value="1"/>
</dbReference>
<dbReference type="AlphaFoldDB" id="A0A840U528"/>
<dbReference type="InterPro" id="IPR023885">
    <property type="entry name" value="4Fe4S-binding_SPASM_dom"/>
</dbReference>
<dbReference type="GO" id="GO:0046872">
    <property type="term" value="F:metal ion binding"/>
    <property type="evidence" value="ECO:0007669"/>
    <property type="project" value="UniProtKB-KW"/>
</dbReference>
<feature type="domain" description="Radical SAM core" evidence="6">
    <location>
        <begin position="92"/>
        <end position="217"/>
    </location>
</feature>
<dbReference type="NCBIfam" id="TIGR04085">
    <property type="entry name" value="rSAM_more_4Fe4S"/>
    <property type="match status" value="1"/>
</dbReference>
<dbReference type="SUPFAM" id="SSF102114">
    <property type="entry name" value="Radical SAM enzymes"/>
    <property type="match status" value="1"/>
</dbReference>
<dbReference type="Gene3D" id="3.20.20.70">
    <property type="entry name" value="Aldolase class I"/>
    <property type="match status" value="1"/>
</dbReference>
<dbReference type="RefSeq" id="WP_184179041.1">
    <property type="nucleotide sequence ID" value="NZ_JACHGF010000014.1"/>
</dbReference>
<organism evidence="7 8">
    <name type="scientific">Rhabdobacter roseus</name>
    <dbReference type="NCBI Taxonomy" id="1655419"/>
    <lineage>
        <taxon>Bacteria</taxon>
        <taxon>Pseudomonadati</taxon>
        <taxon>Bacteroidota</taxon>
        <taxon>Cytophagia</taxon>
        <taxon>Cytophagales</taxon>
        <taxon>Cytophagaceae</taxon>
        <taxon>Rhabdobacter</taxon>
    </lineage>
</organism>
<dbReference type="UniPathway" id="UPA00782"/>
<dbReference type="InterPro" id="IPR058240">
    <property type="entry name" value="rSAM_sf"/>
</dbReference>
<sequence length="452" mass="50762">MFKLSHYLVITEPVAAGKRVLFATRTARTLVITDTLYDKLQRGAWDEISDRVFDKLRTIEAIVPAAEREVHTIIARNKATVADGTSLYHVIQPTAMCQLGCGYCGQKHTKDYIGTAHSDLVLERIASKFSAKPYRHVEIAWFGSEPLMGWVQIRSLTPRIQALARERGCTYSAKLVTNGLSLKVPIFLELVQQHGVKSIEVTLDGTAEHHDARRHTKDGLSTFKLIFQNLLAIYNLPNFKELGCDISIRCNVDERNSESVIPLLHLLAEHELQDKIAYFYVAPIHAWGNEAHLLSLEKQAFGEQEITWMIEMIRLGFTPRLLPSLNPVVCMSVTPDAEVFDAFGNVFDCTEVPYVESYDNTEYILGNVGNGLDTISTHRPLLSFHDDVADGKYPCTTCRMLPVCGGGCPKSWREGMPPCPSNKFNIESKLMLHYALHRQGKEEFVAILNQTA</sequence>
<name>A0A840U528_9BACT</name>
<proteinExistence type="predicted"/>
<comment type="cofactor">
    <cofactor evidence="1">
        <name>[4Fe-4S] cluster</name>
        <dbReference type="ChEBI" id="CHEBI:49883"/>
    </cofactor>
</comment>
<dbReference type="EMBL" id="JACHGF010000014">
    <property type="protein sequence ID" value="MBB5287190.1"/>
    <property type="molecule type" value="Genomic_DNA"/>
</dbReference>
<keyword evidence="4" id="KW-0408">Iron</keyword>
<dbReference type="PANTHER" id="PTHR43273">
    <property type="entry name" value="ANAEROBIC SULFATASE-MATURATING ENZYME HOMOLOG ASLB-RELATED"/>
    <property type="match status" value="1"/>
</dbReference>
<dbReference type="InterPro" id="IPR013785">
    <property type="entry name" value="Aldolase_TIM"/>
</dbReference>
<evidence type="ECO:0000313" key="8">
    <source>
        <dbReference type="Proteomes" id="UP000557307"/>
    </source>
</evidence>
<keyword evidence="3" id="KW-0479">Metal-binding</keyword>
<protein>
    <recommendedName>
        <fullName evidence="6">Radical SAM core domain-containing protein</fullName>
    </recommendedName>
</protein>
<keyword evidence="2" id="KW-0949">S-adenosyl-L-methionine</keyword>
<reference evidence="7 8" key="1">
    <citation type="submission" date="2020-08" db="EMBL/GenBank/DDBJ databases">
        <title>Genomic Encyclopedia of Type Strains, Phase IV (KMG-IV): sequencing the most valuable type-strain genomes for metagenomic binning, comparative biology and taxonomic classification.</title>
        <authorList>
            <person name="Goeker M."/>
        </authorList>
    </citation>
    <scope>NUCLEOTIDE SEQUENCE [LARGE SCALE GENOMIC DNA]</scope>
    <source>
        <strain evidence="7 8">DSM 105074</strain>
    </source>
</reference>
<evidence type="ECO:0000256" key="5">
    <source>
        <dbReference type="ARBA" id="ARBA00023014"/>
    </source>
</evidence>
<dbReference type="GO" id="GO:0051536">
    <property type="term" value="F:iron-sulfur cluster binding"/>
    <property type="evidence" value="ECO:0007669"/>
    <property type="project" value="UniProtKB-KW"/>
</dbReference>
<dbReference type="InterPro" id="IPR023867">
    <property type="entry name" value="Sulphatase_maturase_rSAM"/>
</dbReference>